<feature type="compositionally biased region" description="Basic and acidic residues" evidence="1">
    <location>
        <begin position="77"/>
        <end position="86"/>
    </location>
</feature>
<dbReference type="AlphaFoldDB" id="A0A7S0CKS3"/>
<sequence>MNNGFHSGEGFHFVIIDPISGETIYRGRTSADVAGRARTERQSAARALVRRRQYQSAARRRVSRADDCRDGTASLRHAGDRGDGAARRTAAVARGDGNQSGRRACFTRTNFDEIKTHLCVHVTSLNISIVKLSVI</sequence>
<dbReference type="EMBL" id="HBEL01048373">
    <property type="protein sequence ID" value="CAD8426209.1"/>
    <property type="molecule type" value="Transcribed_RNA"/>
</dbReference>
<proteinExistence type="predicted"/>
<protein>
    <submittedName>
        <fullName evidence="2">Uncharacterized protein</fullName>
    </submittedName>
</protein>
<reference evidence="2" key="1">
    <citation type="submission" date="2021-01" db="EMBL/GenBank/DDBJ databases">
        <authorList>
            <person name="Corre E."/>
            <person name="Pelletier E."/>
            <person name="Niang G."/>
            <person name="Scheremetjew M."/>
            <person name="Finn R."/>
            <person name="Kale V."/>
            <person name="Holt S."/>
            <person name="Cochrane G."/>
            <person name="Meng A."/>
            <person name="Brown T."/>
            <person name="Cohen L."/>
        </authorList>
    </citation>
    <scope>NUCLEOTIDE SEQUENCE</scope>
    <source>
        <strain evidence="2">CCAP1064/1</strain>
    </source>
</reference>
<evidence type="ECO:0000256" key="1">
    <source>
        <dbReference type="SAM" id="MobiDB-lite"/>
    </source>
</evidence>
<gene>
    <name evidence="2" type="ORF">PINE0816_LOCUS22371</name>
</gene>
<name>A0A7S0CKS3_9STRA</name>
<feature type="compositionally biased region" description="Low complexity" evidence="1">
    <location>
        <begin position="87"/>
        <end position="97"/>
    </location>
</feature>
<feature type="region of interest" description="Disordered" evidence="1">
    <location>
        <begin position="60"/>
        <end position="99"/>
    </location>
</feature>
<organism evidence="2">
    <name type="scientific">Proboscia inermis</name>
    <dbReference type="NCBI Taxonomy" id="420281"/>
    <lineage>
        <taxon>Eukaryota</taxon>
        <taxon>Sar</taxon>
        <taxon>Stramenopiles</taxon>
        <taxon>Ochrophyta</taxon>
        <taxon>Bacillariophyta</taxon>
        <taxon>Coscinodiscophyceae</taxon>
        <taxon>Rhizosoleniophycidae</taxon>
        <taxon>Rhizosoleniales</taxon>
        <taxon>Rhizosoleniaceae</taxon>
        <taxon>Proboscia</taxon>
    </lineage>
</organism>
<accession>A0A7S0CKS3</accession>
<evidence type="ECO:0000313" key="2">
    <source>
        <dbReference type="EMBL" id="CAD8426209.1"/>
    </source>
</evidence>